<keyword evidence="3" id="KW-1185">Reference proteome</keyword>
<dbReference type="OrthoDB" id="425681at2759"/>
<reference evidence="2" key="1">
    <citation type="submission" date="2013-04" db="EMBL/GenBank/DDBJ databases">
        <authorList>
            <person name="Qu J."/>
            <person name="Murali S.C."/>
            <person name="Bandaranaike D."/>
            <person name="Bellair M."/>
            <person name="Blankenburg K."/>
            <person name="Chao H."/>
            <person name="Dinh H."/>
            <person name="Doddapaneni H."/>
            <person name="Downs B."/>
            <person name="Dugan-Rocha S."/>
            <person name="Elkadiri S."/>
            <person name="Gnanaolivu R.D."/>
            <person name="Hernandez B."/>
            <person name="Javaid M."/>
            <person name="Jayaseelan J.C."/>
            <person name="Lee S."/>
            <person name="Li M."/>
            <person name="Ming W."/>
            <person name="Munidasa M."/>
            <person name="Muniz J."/>
            <person name="Nguyen L."/>
            <person name="Ongeri F."/>
            <person name="Osuji N."/>
            <person name="Pu L.-L."/>
            <person name="Puazo M."/>
            <person name="Qu C."/>
            <person name="Quiroz J."/>
            <person name="Raj R."/>
            <person name="Weissenberger G."/>
            <person name="Xin Y."/>
            <person name="Zou X."/>
            <person name="Han Y."/>
            <person name="Richards S."/>
            <person name="Worley K."/>
            <person name="Muzny D."/>
            <person name="Gibbs R."/>
        </authorList>
    </citation>
    <scope>NUCLEOTIDE SEQUENCE</scope>
    <source>
        <strain evidence="2">Sampled in the wild</strain>
    </source>
</reference>
<accession>A0A8K0KN27</accession>
<organism evidence="2 3">
    <name type="scientific">Ladona fulva</name>
    <name type="common">Scarce chaser dragonfly</name>
    <name type="synonym">Libellula fulva</name>
    <dbReference type="NCBI Taxonomy" id="123851"/>
    <lineage>
        <taxon>Eukaryota</taxon>
        <taxon>Metazoa</taxon>
        <taxon>Ecdysozoa</taxon>
        <taxon>Arthropoda</taxon>
        <taxon>Hexapoda</taxon>
        <taxon>Insecta</taxon>
        <taxon>Pterygota</taxon>
        <taxon>Palaeoptera</taxon>
        <taxon>Odonata</taxon>
        <taxon>Epiprocta</taxon>
        <taxon>Anisoptera</taxon>
        <taxon>Libelluloidea</taxon>
        <taxon>Libellulidae</taxon>
        <taxon>Ladona</taxon>
    </lineage>
</organism>
<dbReference type="Proteomes" id="UP000792457">
    <property type="component" value="Unassembled WGS sequence"/>
</dbReference>
<keyword evidence="1" id="KW-0175">Coiled coil</keyword>
<reference evidence="2" key="2">
    <citation type="submission" date="2017-10" db="EMBL/GenBank/DDBJ databases">
        <title>Ladona fulva Genome sequencing and assembly.</title>
        <authorList>
            <person name="Murali S."/>
            <person name="Richards S."/>
            <person name="Bandaranaike D."/>
            <person name="Bellair M."/>
            <person name="Blankenburg K."/>
            <person name="Chao H."/>
            <person name="Dinh H."/>
            <person name="Doddapaneni H."/>
            <person name="Dugan-Rocha S."/>
            <person name="Elkadiri S."/>
            <person name="Gnanaolivu R."/>
            <person name="Hernandez B."/>
            <person name="Skinner E."/>
            <person name="Javaid M."/>
            <person name="Lee S."/>
            <person name="Li M."/>
            <person name="Ming W."/>
            <person name="Munidasa M."/>
            <person name="Muniz J."/>
            <person name="Nguyen L."/>
            <person name="Hughes D."/>
            <person name="Osuji N."/>
            <person name="Pu L.-L."/>
            <person name="Puazo M."/>
            <person name="Qu C."/>
            <person name="Quiroz J."/>
            <person name="Raj R."/>
            <person name="Weissenberger G."/>
            <person name="Xin Y."/>
            <person name="Zou X."/>
            <person name="Han Y."/>
            <person name="Worley K."/>
            <person name="Muzny D."/>
            <person name="Gibbs R."/>
        </authorList>
    </citation>
    <scope>NUCLEOTIDE SEQUENCE</scope>
    <source>
        <strain evidence="2">Sampled in the wild</strain>
    </source>
</reference>
<evidence type="ECO:0000313" key="3">
    <source>
        <dbReference type="Proteomes" id="UP000792457"/>
    </source>
</evidence>
<evidence type="ECO:0000313" key="2">
    <source>
        <dbReference type="EMBL" id="KAG8238314.1"/>
    </source>
</evidence>
<feature type="coiled-coil region" evidence="1">
    <location>
        <begin position="1"/>
        <end position="54"/>
    </location>
</feature>
<comment type="caution">
    <text evidence="2">The sequence shown here is derived from an EMBL/GenBank/DDBJ whole genome shotgun (WGS) entry which is preliminary data.</text>
</comment>
<dbReference type="EMBL" id="KZ309332">
    <property type="protein sequence ID" value="KAG8238314.1"/>
    <property type="molecule type" value="Genomic_DNA"/>
</dbReference>
<proteinExistence type="predicted"/>
<protein>
    <submittedName>
        <fullName evidence="2">Uncharacterized protein</fullName>
    </submittedName>
</protein>
<dbReference type="AlphaFoldDB" id="A0A8K0KN27"/>
<name>A0A8K0KN27_LADFU</name>
<gene>
    <name evidence="2" type="ORF">J437_LFUL017891</name>
</gene>
<sequence>MRKEKKKYRKLNNELRRECEKARKKWLDEKCNEIEELEKTGKSSMEEVEEQERGSKCIESREGKELFGEKALGRWKEYIEELYDKKEKTEGTEIEDEKQVNECSMGYRILESEVRQALKEIKRGKAPGVSEQSTINTRLNIICAVGITVGHKTQYMKAMYAQGRYTEAFSSRPKAIFLNRGSRIVALEGTLGRYCCAKLPPPIAHLGLRSSRVWGSCHGGLIEKDEYSQPKRQLAQNKQLHCRLPHSPNHLSPNSPNKLPSNAVSPDFLPCPINPGFSLHRQSNLPNEITSWVVKWNSLITNMQRNLLFQASSLRKYKVFSPENRTIEIQETEKVNGIQRQTMKEDFQAVLNKEQDNQPHLPPHDHILAFSVAPESKKNCKMKFSDIFARALVSILMIPLNDILGIEMNGGNVRVVDDMSKCAGTLIKLYLYI</sequence>
<evidence type="ECO:0000256" key="1">
    <source>
        <dbReference type="SAM" id="Coils"/>
    </source>
</evidence>